<keyword evidence="11" id="KW-1185">Reference proteome</keyword>
<dbReference type="GO" id="GO:0008376">
    <property type="term" value="F:acetylgalactosaminyltransferase activity"/>
    <property type="evidence" value="ECO:0007669"/>
    <property type="project" value="InterPro"/>
</dbReference>
<dbReference type="GeneID" id="136819948"/>
<evidence type="ECO:0000256" key="1">
    <source>
        <dbReference type="ARBA" id="ARBA00004447"/>
    </source>
</evidence>
<evidence type="ECO:0000256" key="3">
    <source>
        <dbReference type="ARBA" id="ARBA00022679"/>
    </source>
</evidence>
<reference evidence="10" key="1">
    <citation type="submission" date="2021-01" db="UniProtKB">
        <authorList>
            <consortium name="EnsemblMetazoa"/>
        </authorList>
    </citation>
    <scope>IDENTIFICATION</scope>
</reference>
<keyword evidence="5 9" id="KW-0735">Signal-anchor</keyword>
<evidence type="ECO:0000256" key="8">
    <source>
        <dbReference type="ARBA" id="ARBA00023136"/>
    </source>
</evidence>
<evidence type="ECO:0000256" key="7">
    <source>
        <dbReference type="ARBA" id="ARBA00023034"/>
    </source>
</evidence>
<dbReference type="Pfam" id="PF05679">
    <property type="entry name" value="CHGN"/>
    <property type="match status" value="1"/>
</dbReference>
<dbReference type="AlphaFoldDB" id="A0A7M5XIG5"/>
<dbReference type="InterPro" id="IPR008428">
    <property type="entry name" value="Chond_GalNAc"/>
</dbReference>
<dbReference type="OrthoDB" id="6021527at2759"/>
<dbReference type="PANTHER" id="PTHR12369">
    <property type="entry name" value="CHONDROITIN SYNTHASE"/>
    <property type="match status" value="1"/>
</dbReference>
<organism evidence="10 11">
    <name type="scientific">Clytia hemisphaerica</name>
    <dbReference type="NCBI Taxonomy" id="252671"/>
    <lineage>
        <taxon>Eukaryota</taxon>
        <taxon>Metazoa</taxon>
        <taxon>Cnidaria</taxon>
        <taxon>Hydrozoa</taxon>
        <taxon>Hydroidolina</taxon>
        <taxon>Leptothecata</taxon>
        <taxon>Obeliida</taxon>
        <taxon>Clytiidae</taxon>
        <taxon>Clytia</taxon>
    </lineage>
</organism>
<dbReference type="GO" id="GO:0032580">
    <property type="term" value="C:Golgi cisterna membrane"/>
    <property type="evidence" value="ECO:0007669"/>
    <property type="project" value="UniProtKB-SubCell"/>
</dbReference>
<sequence length="645" mass="76647">MNIIFGKIISMILTFLIIWNVWILMTQKDDQKKPSEKDIFIDRFDEFLAQQDHDKKNIMNGRQGKLDSRVGSIGKNTFLDSTHLKRGYINVYYYIDICHNYDNYATKWNILFPEFPAKAELQENFYDERIVNSERVSRRMIAFLQPDLTENYSFRIESQTGCEVRIIEGPYFGKERHYDTFMLQFGLYKGQLQAEKNTNKPGKVYTVTSHEILLQKGKKYLIDVLHALPGKGFLRLKWKCKKEEHYMKIDPSLLTTLYSKPKVTDILPNVKYDVRVTEKSELLAKDRRLMFHQLQNIEQKMVKECEYWASYIPDRFPPDHGVAYVVVDKVYPKDVLIEHHDPRGYYDLYIDEKTAMKVAKKFMGTLSSEYKLKHIVHIEENKETKQLKRYFIEVDVNKHGSEALYRYSGWIIVKEDESSEICQPRGYKWKRDEKIYLITPVKNQARWVRFMIKHLNDIMAHTNERHIHLILYDFGSTDANLKEILQQATFEHSYMRNEQKFSKVIGLNRAVSSIQEEDPIIFILDLQLQLPIFLFDYIRKHTFREKTVYVPILLRLGCGEHTAFTKLTDQSIWQEIGYGMIALFKSDWLKIGGMNETRFSQKWGGEDWEFVDRVLINKMEVIHHRLPGYYHIYHSNKNTWDGTKN</sequence>
<evidence type="ECO:0000256" key="6">
    <source>
        <dbReference type="ARBA" id="ARBA00022989"/>
    </source>
</evidence>
<comment type="similarity">
    <text evidence="2 9">Belongs to the chondroitin N-acetylgalactosaminyltransferase family.</text>
</comment>
<comment type="subcellular location">
    <subcellularLocation>
        <location evidence="1 9">Golgi apparatus</location>
        <location evidence="1 9">Golgi stack membrane</location>
        <topology evidence="1 9">Single-pass type II membrane protein</topology>
    </subcellularLocation>
</comment>
<keyword evidence="8 9" id="KW-0472">Membrane</keyword>
<evidence type="ECO:0000313" key="10">
    <source>
        <dbReference type="EnsemblMetazoa" id="CLYHEMP022401.1"/>
    </source>
</evidence>
<dbReference type="EC" id="2.4.1.-" evidence="9"/>
<accession>A0A7M5XIG5</accession>
<dbReference type="SUPFAM" id="SSF53448">
    <property type="entry name" value="Nucleotide-diphospho-sugar transferases"/>
    <property type="match status" value="1"/>
</dbReference>
<dbReference type="Proteomes" id="UP000594262">
    <property type="component" value="Unplaced"/>
</dbReference>
<dbReference type="InterPro" id="IPR029044">
    <property type="entry name" value="Nucleotide-diphossugar_trans"/>
</dbReference>
<evidence type="ECO:0000256" key="5">
    <source>
        <dbReference type="ARBA" id="ARBA00022968"/>
    </source>
</evidence>
<evidence type="ECO:0000256" key="4">
    <source>
        <dbReference type="ARBA" id="ARBA00022692"/>
    </source>
</evidence>
<keyword evidence="6 9" id="KW-1133">Transmembrane helix</keyword>
<keyword evidence="3 9" id="KW-0808">Transferase</keyword>
<proteinExistence type="inferred from homology"/>
<protein>
    <recommendedName>
        <fullName evidence="9">Hexosyltransferase</fullName>
        <ecNumber evidence="9">2.4.1.-</ecNumber>
    </recommendedName>
</protein>
<keyword evidence="4 9" id="KW-0812">Transmembrane</keyword>
<evidence type="ECO:0000256" key="9">
    <source>
        <dbReference type="RuleBase" id="RU364016"/>
    </source>
</evidence>
<dbReference type="EnsemblMetazoa" id="CLYHEMT022401.1">
    <property type="protein sequence ID" value="CLYHEMP022401.1"/>
    <property type="gene ID" value="CLYHEMG022401"/>
</dbReference>
<dbReference type="RefSeq" id="XP_066932285.1">
    <property type="nucleotide sequence ID" value="XM_067076184.1"/>
</dbReference>
<dbReference type="Gene3D" id="3.90.550.10">
    <property type="entry name" value="Spore Coat Polysaccharide Biosynthesis Protein SpsA, Chain A"/>
    <property type="match status" value="1"/>
</dbReference>
<feature type="transmembrane region" description="Helical" evidence="9">
    <location>
        <begin position="7"/>
        <end position="25"/>
    </location>
</feature>
<name>A0A7M5XIG5_9CNID</name>
<evidence type="ECO:0000313" key="11">
    <source>
        <dbReference type="Proteomes" id="UP000594262"/>
    </source>
</evidence>
<dbReference type="PANTHER" id="PTHR12369:SF5">
    <property type="entry name" value="HEXOSYLTRANSFERASE"/>
    <property type="match status" value="1"/>
</dbReference>
<dbReference type="InterPro" id="IPR051227">
    <property type="entry name" value="CS_glycosyltransferase"/>
</dbReference>
<keyword evidence="7 9" id="KW-0333">Golgi apparatus</keyword>
<evidence type="ECO:0000256" key="2">
    <source>
        <dbReference type="ARBA" id="ARBA00009239"/>
    </source>
</evidence>